<evidence type="ECO:0000256" key="5">
    <source>
        <dbReference type="ARBA" id="ARBA00012792"/>
    </source>
</evidence>
<evidence type="ECO:0000256" key="2">
    <source>
        <dbReference type="ARBA" id="ARBA00004515"/>
    </source>
</evidence>
<dbReference type="InterPro" id="IPR015939">
    <property type="entry name" value="Fum_Rdtase/Succ_DH_flav-like_C"/>
</dbReference>
<dbReference type="SUPFAM" id="SSF51905">
    <property type="entry name" value="FAD/NAD(P)-binding domain"/>
    <property type="match status" value="1"/>
</dbReference>
<dbReference type="InterPro" id="IPR027477">
    <property type="entry name" value="Succ_DH/fumarate_Rdtase_cat_sf"/>
</dbReference>
<dbReference type="Gene3D" id="3.90.700.10">
    <property type="entry name" value="Succinate dehydrogenase/fumarate reductase flavoprotein, catalytic domain"/>
    <property type="match status" value="1"/>
</dbReference>
<dbReference type="Gene3D" id="4.10.80.40">
    <property type="entry name" value="succinate dehydrogenase protein domain"/>
    <property type="match status" value="1"/>
</dbReference>
<dbReference type="PANTHER" id="PTHR11632:SF51">
    <property type="entry name" value="SUCCINATE DEHYDROGENASE [UBIQUINONE] FLAVOPROTEIN SUBUNIT, MITOCHONDRIAL"/>
    <property type="match status" value="1"/>
</dbReference>
<dbReference type="Pfam" id="PF00890">
    <property type="entry name" value="FAD_binding_2"/>
    <property type="match status" value="1"/>
</dbReference>
<evidence type="ECO:0000259" key="19">
    <source>
        <dbReference type="Pfam" id="PF00890"/>
    </source>
</evidence>
<dbReference type="SUPFAM" id="SSF46977">
    <property type="entry name" value="Succinate dehydrogenase/fumarate reductase flavoprotein C-terminal domain"/>
    <property type="match status" value="1"/>
</dbReference>
<evidence type="ECO:0000256" key="3">
    <source>
        <dbReference type="ARBA" id="ARBA00005163"/>
    </source>
</evidence>
<dbReference type="FunFam" id="1.20.58.100:FF:000001">
    <property type="entry name" value="Succinate dehydrogenase flavoprotein subunit (SdhA)"/>
    <property type="match status" value="1"/>
</dbReference>
<keyword evidence="8" id="KW-1003">Cell membrane</keyword>
<evidence type="ECO:0000256" key="11">
    <source>
        <dbReference type="ARBA" id="ARBA00022827"/>
    </source>
</evidence>
<evidence type="ECO:0000256" key="9">
    <source>
        <dbReference type="ARBA" id="ARBA00022630"/>
    </source>
</evidence>
<dbReference type="InterPro" id="IPR014006">
    <property type="entry name" value="Succ_Dhase_FrdA_Gneg"/>
</dbReference>
<dbReference type="PIRSF" id="PIRSF000171">
    <property type="entry name" value="SDHA_APRA_LASPO"/>
    <property type="match status" value="1"/>
</dbReference>
<dbReference type="EMBL" id="JSZA02000064">
    <property type="protein sequence ID" value="KHD10601.1"/>
    <property type="molecule type" value="Genomic_DNA"/>
</dbReference>
<dbReference type="NCBIfam" id="TIGR01812">
    <property type="entry name" value="sdhA_frdA_Gneg"/>
    <property type="match status" value="1"/>
</dbReference>
<evidence type="ECO:0000259" key="20">
    <source>
        <dbReference type="Pfam" id="PF02910"/>
    </source>
</evidence>
<evidence type="ECO:0000256" key="18">
    <source>
        <dbReference type="PIRSR" id="PIRSR000171-1"/>
    </source>
</evidence>
<evidence type="ECO:0000256" key="1">
    <source>
        <dbReference type="ARBA" id="ARBA00001974"/>
    </source>
</evidence>
<reference evidence="21 22" key="1">
    <citation type="journal article" date="2016" name="Front. Microbiol.">
        <title>Single-Cell (Meta-)Genomics of a Dimorphic Candidatus Thiomargarita nelsonii Reveals Genomic Plasticity.</title>
        <authorList>
            <person name="Flood B.E."/>
            <person name="Fliss P."/>
            <person name="Jones D.S."/>
            <person name="Dick G.J."/>
            <person name="Jain S."/>
            <person name="Kaster A.K."/>
            <person name="Winkel M."/>
            <person name="Mussmann M."/>
            <person name="Bailey J."/>
        </authorList>
    </citation>
    <scope>NUCLEOTIDE SEQUENCE [LARGE SCALE GENOMIC DNA]</scope>
    <source>
        <strain evidence="21">Hydrate Ridge</strain>
    </source>
</reference>
<comment type="catalytic activity">
    <reaction evidence="17">
        <text>a quinone + succinate = fumarate + a quinol</text>
        <dbReference type="Rhea" id="RHEA:40523"/>
        <dbReference type="ChEBI" id="CHEBI:24646"/>
        <dbReference type="ChEBI" id="CHEBI:29806"/>
        <dbReference type="ChEBI" id="CHEBI:30031"/>
        <dbReference type="ChEBI" id="CHEBI:132124"/>
        <dbReference type="EC" id="1.3.5.1"/>
    </reaction>
</comment>
<feature type="active site" description="Proton acceptor" evidence="18">
    <location>
        <position position="277"/>
    </location>
</feature>
<keyword evidence="13" id="KW-0560">Oxidoreductase</keyword>
<evidence type="ECO:0000256" key="13">
    <source>
        <dbReference type="ARBA" id="ARBA00023002"/>
    </source>
</evidence>
<evidence type="ECO:0000256" key="8">
    <source>
        <dbReference type="ARBA" id="ARBA00022475"/>
    </source>
</evidence>
<keyword evidence="11" id="KW-0274">FAD</keyword>
<accession>A0A0A6S388</accession>
<dbReference type="PROSITE" id="PS00504">
    <property type="entry name" value="FRD_SDH_FAD_BINDING"/>
    <property type="match status" value="1"/>
</dbReference>
<organism evidence="21 22">
    <name type="scientific">Candidatus Thiomargarita nelsonii</name>
    <dbReference type="NCBI Taxonomy" id="1003181"/>
    <lineage>
        <taxon>Bacteria</taxon>
        <taxon>Pseudomonadati</taxon>
        <taxon>Pseudomonadota</taxon>
        <taxon>Gammaproteobacteria</taxon>
        <taxon>Thiotrichales</taxon>
        <taxon>Thiotrichaceae</taxon>
        <taxon>Thiomargarita</taxon>
    </lineage>
</organism>
<dbReference type="FunFam" id="4.10.80.40:FF:000003">
    <property type="entry name" value="Fumarate reductase flavoprotein subunit"/>
    <property type="match status" value="1"/>
</dbReference>
<evidence type="ECO:0000256" key="14">
    <source>
        <dbReference type="ARBA" id="ARBA00023136"/>
    </source>
</evidence>
<dbReference type="InterPro" id="IPR003952">
    <property type="entry name" value="FRD_SDH_FAD_BS"/>
</dbReference>
<dbReference type="EC" id="1.3.5.1" evidence="5"/>
<keyword evidence="9" id="KW-0285">Flavoprotein</keyword>
<dbReference type="GO" id="GO:0009061">
    <property type="term" value="P:anaerobic respiration"/>
    <property type="evidence" value="ECO:0007669"/>
    <property type="project" value="TreeGrafter"/>
</dbReference>
<dbReference type="Gene3D" id="1.20.58.100">
    <property type="entry name" value="Fumarate reductase/succinate dehydrogenase flavoprotein-like, C-terminal domain"/>
    <property type="match status" value="1"/>
</dbReference>
<proteinExistence type="inferred from homology"/>
<protein>
    <recommendedName>
        <fullName evidence="6">Fumarate reductase flavoprotein subunit</fullName>
        <ecNumber evidence="5">1.3.5.1</ecNumber>
    </recommendedName>
    <alternativeName>
        <fullName evidence="15">Quinol-fumarate reductase flavoprotein subunit</fullName>
    </alternativeName>
</protein>
<evidence type="ECO:0000256" key="6">
    <source>
        <dbReference type="ARBA" id="ARBA00014044"/>
    </source>
</evidence>
<sequence>MLTYDVLIVGSGGAGLYAALKSRMEEDLHVAVLTKVYPTRSHTGAAQGGVNAALANKDRTDTWEDHWFDTVKGSDYLADQDAAELMCREAPQVIREMEHWGCPFDRTKEGKIAQRPFGGASKIRACYAADKIGHVMLHTLYEQGLRHGVNYFNEWQTLSLLHDGQRCLGVNALDIRSGKLHTIQAKAVILATGGYGRIFWTRTSNAYGNTGDGAALAYRAGLALKDMEFVQFHPTGLRRTGILMTEGARGEGGYLLNALGERFMSNYAPEKMELGPRDLVSRAIETEVREGRGGSDGEVFLDITHLGKERIAKRLPQIRQLCIDFEGVDPVLEPIPIKPTAHYSMGGIHTDFNGLTPIEGIYAAGEAGCVSVHGANRLGGNSLLDILVFGRRAGVHALEYARHTEFKPMPKEALAPAETCIKALTDGDSKETIADIRKDMGDLMAEKAGIYRDAAGLTQAVAGLVELKARYKRLKIKDKSNIFNTELGAALELGNMLDLAQVIAQGALERAESRGAHYREDFTKRDDKEWLKHTLATRNSDETPKLHFEPVTITRFQPEARTY</sequence>
<evidence type="ECO:0000256" key="7">
    <source>
        <dbReference type="ARBA" id="ARBA00022448"/>
    </source>
</evidence>
<comment type="catalytic activity">
    <reaction evidence="16">
        <text>a menaquinone + succinate = a menaquinol + fumarate</text>
        <dbReference type="Rhea" id="RHEA:27834"/>
        <dbReference type="Rhea" id="RHEA-COMP:9537"/>
        <dbReference type="Rhea" id="RHEA-COMP:9539"/>
        <dbReference type="ChEBI" id="CHEBI:16374"/>
        <dbReference type="ChEBI" id="CHEBI:18151"/>
        <dbReference type="ChEBI" id="CHEBI:29806"/>
        <dbReference type="ChEBI" id="CHEBI:30031"/>
        <dbReference type="EC" id="1.3.5.1"/>
    </reaction>
</comment>
<dbReference type="FunFam" id="3.90.700.10:FF:000003">
    <property type="entry name" value="Fumarate reductase flavoprotein subunit"/>
    <property type="match status" value="1"/>
</dbReference>
<keyword evidence="7" id="KW-0813">Transport</keyword>
<dbReference type="GO" id="GO:0009055">
    <property type="term" value="F:electron transfer activity"/>
    <property type="evidence" value="ECO:0007669"/>
    <property type="project" value="TreeGrafter"/>
</dbReference>
<keyword evidence="14" id="KW-0472">Membrane</keyword>
<dbReference type="PANTHER" id="PTHR11632">
    <property type="entry name" value="SUCCINATE DEHYDROGENASE 2 FLAVOPROTEIN SUBUNIT"/>
    <property type="match status" value="1"/>
</dbReference>
<dbReference type="PRINTS" id="PR00368">
    <property type="entry name" value="FADPNR"/>
</dbReference>
<keyword evidence="10" id="KW-0547">Nucleotide-binding</keyword>
<evidence type="ECO:0000256" key="16">
    <source>
        <dbReference type="ARBA" id="ARBA00034412"/>
    </source>
</evidence>
<dbReference type="SUPFAM" id="SSF56425">
    <property type="entry name" value="Succinate dehydrogenase/fumarate reductase flavoprotein, catalytic domain"/>
    <property type="match status" value="1"/>
</dbReference>
<dbReference type="GO" id="GO:0022900">
    <property type="term" value="P:electron transport chain"/>
    <property type="evidence" value="ECO:0007669"/>
    <property type="project" value="InterPro"/>
</dbReference>
<evidence type="ECO:0000256" key="17">
    <source>
        <dbReference type="ARBA" id="ARBA00049220"/>
    </source>
</evidence>
<keyword evidence="22" id="KW-1185">Reference proteome</keyword>
<comment type="similarity">
    <text evidence="4">Belongs to the FAD-dependent oxidoreductase 2 family. FRD/SDH subfamily.</text>
</comment>
<dbReference type="Proteomes" id="UP000030428">
    <property type="component" value="Unassembled WGS sequence"/>
</dbReference>
<dbReference type="AlphaFoldDB" id="A0A0A6S388"/>
<dbReference type="InterPro" id="IPR037099">
    <property type="entry name" value="Fum_R/Succ_DH_flav-like_C_sf"/>
</dbReference>
<evidence type="ECO:0000256" key="4">
    <source>
        <dbReference type="ARBA" id="ARBA00008040"/>
    </source>
</evidence>
<evidence type="ECO:0000313" key="21">
    <source>
        <dbReference type="EMBL" id="KHD10601.1"/>
    </source>
</evidence>
<name>A0A0A6S388_9GAMM</name>
<keyword evidence="12" id="KW-0249">Electron transport</keyword>
<feature type="domain" description="FAD-dependent oxidoreductase 2 FAD-binding" evidence="19">
    <location>
        <begin position="5"/>
        <end position="383"/>
    </location>
</feature>
<comment type="pathway">
    <text evidence="3">Carbohydrate metabolism; tricarboxylic acid cycle.</text>
</comment>
<evidence type="ECO:0000313" key="22">
    <source>
        <dbReference type="Proteomes" id="UP000030428"/>
    </source>
</evidence>
<dbReference type="InterPro" id="IPR003953">
    <property type="entry name" value="FAD-dep_OxRdtase_2_FAD-bd"/>
</dbReference>
<dbReference type="GO" id="GO:0005886">
    <property type="term" value="C:plasma membrane"/>
    <property type="evidence" value="ECO:0007669"/>
    <property type="project" value="UniProtKB-SubCell"/>
</dbReference>
<dbReference type="GO" id="GO:0008177">
    <property type="term" value="F:succinate dehydrogenase (quinone) activity"/>
    <property type="evidence" value="ECO:0007669"/>
    <property type="project" value="UniProtKB-EC"/>
</dbReference>
<dbReference type="Gene3D" id="3.50.50.60">
    <property type="entry name" value="FAD/NAD(P)-binding domain"/>
    <property type="match status" value="1"/>
</dbReference>
<dbReference type="Pfam" id="PF02910">
    <property type="entry name" value="Succ_DH_flav_C"/>
    <property type="match status" value="1"/>
</dbReference>
<evidence type="ECO:0000256" key="12">
    <source>
        <dbReference type="ARBA" id="ARBA00022982"/>
    </source>
</evidence>
<evidence type="ECO:0000256" key="10">
    <source>
        <dbReference type="ARBA" id="ARBA00022741"/>
    </source>
</evidence>
<feature type="domain" description="Fumarate reductase/succinate dehydrogenase flavoprotein-like C-terminal" evidence="20">
    <location>
        <begin position="437"/>
        <end position="563"/>
    </location>
</feature>
<comment type="subcellular location">
    <subcellularLocation>
        <location evidence="2">Cell inner membrane</location>
        <topology evidence="2">Peripheral membrane protein</topology>
        <orientation evidence="2">Cytoplasmic side</orientation>
    </subcellularLocation>
</comment>
<dbReference type="GO" id="GO:0050660">
    <property type="term" value="F:flavin adenine dinucleotide binding"/>
    <property type="evidence" value="ECO:0007669"/>
    <property type="project" value="InterPro"/>
</dbReference>
<gene>
    <name evidence="21" type="ORF">PN36_16975</name>
</gene>
<comment type="cofactor">
    <cofactor evidence="1">
        <name>FAD</name>
        <dbReference type="ChEBI" id="CHEBI:57692"/>
    </cofactor>
</comment>
<dbReference type="InterPro" id="IPR036188">
    <property type="entry name" value="FAD/NAD-bd_sf"/>
</dbReference>
<evidence type="ECO:0000256" key="15">
    <source>
        <dbReference type="ARBA" id="ARBA00030461"/>
    </source>
</evidence>
<comment type="caution">
    <text evidence="21">The sequence shown here is derived from an EMBL/GenBank/DDBJ whole genome shotgun (WGS) entry which is preliminary data.</text>
</comment>
<dbReference type="InterPro" id="IPR030664">
    <property type="entry name" value="SdhA/FrdA/AprA"/>
</dbReference>